<dbReference type="STRING" id="1073328.SAMN05216294_0646"/>
<feature type="transmembrane region" description="Helical" evidence="1">
    <location>
        <begin position="57"/>
        <end position="78"/>
    </location>
</feature>
<dbReference type="Proteomes" id="UP000199592">
    <property type="component" value="Unassembled WGS sequence"/>
</dbReference>
<reference evidence="3" key="1">
    <citation type="submission" date="2016-10" db="EMBL/GenBank/DDBJ databases">
        <authorList>
            <person name="Varghese N."/>
            <person name="Submissions S."/>
        </authorList>
    </citation>
    <scope>NUCLEOTIDE SEQUENCE [LARGE SCALE GENOMIC DNA]</scope>
    <source>
        <strain evidence="3">DSM 25030</strain>
    </source>
</reference>
<proteinExistence type="predicted"/>
<protein>
    <submittedName>
        <fullName evidence="2">Uncharacterized protein</fullName>
    </submittedName>
</protein>
<evidence type="ECO:0000256" key="1">
    <source>
        <dbReference type="SAM" id="Phobius"/>
    </source>
</evidence>
<evidence type="ECO:0000313" key="2">
    <source>
        <dbReference type="EMBL" id="SDW56876.1"/>
    </source>
</evidence>
<evidence type="ECO:0000313" key="3">
    <source>
        <dbReference type="Proteomes" id="UP000199592"/>
    </source>
</evidence>
<dbReference type="OrthoDB" id="5741192at2"/>
<organism evidence="2 3">
    <name type="scientific">Flagellimonas zhangzhouensis</name>
    <dbReference type="NCBI Taxonomy" id="1073328"/>
    <lineage>
        <taxon>Bacteria</taxon>
        <taxon>Pseudomonadati</taxon>
        <taxon>Bacteroidota</taxon>
        <taxon>Flavobacteriia</taxon>
        <taxon>Flavobacteriales</taxon>
        <taxon>Flavobacteriaceae</taxon>
        <taxon>Flagellimonas</taxon>
    </lineage>
</organism>
<dbReference type="RefSeq" id="WP_090292531.1">
    <property type="nucleotide sequence ID" value="NZ_FNKI01000001.1"/>
</dbReference>
<dbReference type="EMBL" id="FNMY01000002">
    <property type="protein sequence ID" value="SDW56876.1"/>
    <property type="molecule type" value="Genomic_DNA"/>
</dbReference>
<sequence>MRIAGWIFALLILAIGLINTFWGNDPGYGIFDILASSVFFKPATDFLAKKTGVVIPIWIKVILALLILWTALGVAELFDKIDLMVKDFA</sequence>
<keyword evidence="3" id="KW-1185">Reference proteome</keyword>
<keyword evidence="1" id="KW-0812">Transmembrane</keyword>
<accession>A0A1H2UL11</accession>
<dbReference type="AlphaFoldDB" id="A0A1H2UL11"/>
<gene>
    <name evidence="2" type="ORF">SAMN04487892_1647</name>
</gene>
<keyword evidence="1" id="KW-1133">Transmembrane helix</keyword>
<name>A0A1H2UL11_9FLAO</name>
<keyword evidence="1" id="KW-0472">Membrane</keyword>